<dbReference type="Pfam" id="PF07690">
    <property type="entry name" value="MFS_1"/>
    <property type="match status" value="1"/>
</dbReference>
<dbReference type="Proteomes" id="UP000076722">
    <property type="component" value="Unassembled WGS sequence"/>
</dbReference>
<evidence type="ECO:0000313" key="9">
    <source>
        <dbReference type="Proteomes" id="UP000076722"/>
    </source>
</evidence>
<accession>A0A164QQ21</accession>
<keyword evidence="9" id="KW-1185">Reference proteome</keyword>
<dbReference type="InterPro" id="IPR020846">
    <property type="entry name" value="MFS_dom"/>
</dbReference>
<name>A0A164QQ21_9AGAM</name>
<feature type="transmembrane region" description="Helical" evidence="6">
    <location>
        <begin position="266"/>
        <end position="291"/>
    </location>
</feature>
<keyword evidence="2 6" id="KW-0812">Transmembrane</keyword>
<feature type="compositionally biased region" description="Basic and acidic residues" evidence="5">
    <location>
        <begin position="59"/>
        <end position="77"/>
    </location>
</feature>
<keyword evidence="4 6" id="KW-0472">Membrane</keyword>
<feature type="transmembrane region" description="Helical" evidence="6">
    <location>
        <begin position="383"/>
        <end position="404"/>
    </location>
</feature>
<dbReference type="Gene3D" id="1.20.1250.20">
    <property type="entry name" value="MFS general substrate transporter like domains"/>
    <property type="match status" value="1"/>
</dbReference>
<feature type="region of interest" description="Disordered" evidence="5">
    <location>
        <begin position="1"/>
        <end position="77"/>
    </location>
</feature>
<feature type="transmembrane region" description="Helical" evidence="6">
    <location>
        <begin position="452"/>
        <end position="476"/>
    </location>
</feature>
<feature type="transmembrane region" description="Helical" evidence="6">
    <location>
        <begin position="109"/>
        <end position="134"/>
    </location>
</feature>
<reference evidence="8 9" key="1">
    <citation type="journal article" date="2016" name="Mol. Biol. Evol.">
        <title>Comparative Genomics of Early-Diverging Mushroom-Forming Fungi Provides Insights into the Origins of Lignocellulose Decay Capabilities.</title>
        <authorList>
            <person name="Nagy L.G."/>
            <person name="Riley R."/>
            <person name="Tritt A."/>
            <person name="Adam C."/>
            <person name="Daum C."/>
            <person name="Floudas D."/>
            <person name="Sun H."/>
            <person name="Yadav J.S."/>
            <person name="Pangilinan J."/>
            <person name="Larsson K.H."/>
            <person name="Matsuura K."/>
            <person name="Barry K."/>
            <person name="Labutti K."/>
            <person name="Kuo R."/>
            <person name="Ohm R.A."/>
            <person name="Bhattacharya S.S."/>
            <person name="Shirouzu T."/>
            <person name="Yoshinaga Y."/>
            <person name="Martin F.M."/>
            <person name="Grigoriev I.V."/>
            <person name="Hibbett D.S."/>
        </authorList>
    </citation>
    <scope>NUCLEOTIDE SEQUENCE [LARGE SCALE GENOMIC DNA]</scope>
    <source>
        <strain evidence="8 9">HHB9708</strain>
    </source>
</reference>
<dbReference type="InterPro" id="IPR011701">
    <property type="entry name" value="MFS"/>
</dbReference>
<feature type="transmembrane region" description="Helical" evidence="6">
    <location>
        <begin position="202"/>
        <end position="223"/>
    </location>
</feature>
<evidence type="ECO:0000256" key="2">
    <source>
        <dbReference type="ARBA" id="ARBA00022692"/>
    </source>
</evidence>
<sequence>MAVQKDETAEKHISSDDVAVYTDPAPTSHAHSQAHHRRDLEREGELMGYMLEVGASHSSDGEKRESERDNSSATHSEELKLAKDGHTVLIPQPSDDPNDPLNWSPRKKYVILIVVTATAFLPDYGSATGGVLLFQQSTLWDKTPDVINHSHVGNSFMLGAGGMFVIVFSAYFGRLPVLFWFTLIGFATAIGCASAPSFHSFMAFRILNGFFSTVAQAGGLMFIKDLFFFHEHARMINIWDASIILSPYFGPFVASFVTSKTSWRWVFWMFTMMTVKTLVAGLCLLGIMFFVEETYYDRSLAPEDQPSRGRRIERVVGIAQWRSRTMRNTFYDAIMRPVQAILKPVIAICTLYYLTTFAWVVGINTTLSIFVKPLYSFGQIQLGAFYTTPIVAAILGQIVGHFLHDALATHYLRHHDGKFEPEARFRAIWISQPFMIAGLVILGFALQKDWHFMVTAVAWGMYVLGIMVTTVALQAYMLDSYPEGSGEVAAWLSFARTTGGFIVSYFQVRWATNLGAASSFGTQAAICAFAFLLIVFLQWKGKVMRVSSGPLNFKTD</sequence>
<evidence type="ECO:0000256" key="5">
    <source>
        <dbReference type="SAM" id="MobiDB-lite"/>
    </source>
</evidence>
<keyword evidence="3 6" id="KW-1133">Transmembrane helix</keyword>
<comment type="subcellular location">
    <subcellularLocation>
        <location evidence="1">Membrane</location>
        <topology evidence="1">Multi-pass membrane protein</topology>
    </subcellularLocation>
</comment>
<dbReference type="OrthoDB" id="2585655at2759"/>
<dbReference type="AlphaFoldDB" id="A0A164QQ21"/>
<feature type="transmembrane region" description="Helical" evidence="6">
    <location>
        <begin position="345"/>
        <end position="371"/>
    </location>
</feature>
<evidence type="ECO:0000256" key="4">
    <source>
        <dbReference type="ARBA" id="ARBA00023136"/>
    </source>
</evidence>
<dbReference type="PANTHER" id="PTHR23502:SF187">
    <property type="entry name" value="TRANSPORTER, PUTATIVE (AFU_ORTHOLOGUE AFUA_2G17840)-RELATED"/>
    <property type="match status" value="1"/>
</dbReference>
<evidence type="ECO:0000259" key="7">
    <source>
        <dbReference type="PROSITE" id="PS50850"/>
    </source>
</evidence>
<feature type="transmembrane region" description="Helical" evidence="6">
    <location>
        <begin position="177"/>
        <end position="196"/>
    </location>
</feature>
<dbReference type="InterPro" id="IPR036259">
    <property type="entry name" value="MFS_trans_sf"/>
</dbReference>
<dbReference type="GO" id="GO:0022857">
    <property type="term" value="F:transmembrane transporter activity"/>
    <property type="evidence" value="ECO:0007669"/>
    <property type="project" value="InterPro"/>
</dbReference>
<feature type="transmembrane region" description="Helical" evidence="6">
    <location>
        <begin position="520"/>
        <end position="539"/>
    </location>
</feature>
<feature type="transmembrane region" description="Helical" evidence="6">
    <location>
        <begin position="235"/>
        <end position="254"/>
    </location>
</feature>
<evidence type="ECO:0000256" key="6">
    <source>
        <dbReference type="SAM" id="Phobius"/>
    </source>
</evidence>
<dbReference type="SUPFAM" id="SSF103473">
    <property type="entry name" value="MFS general substrate transporter"/>
    <property type="match status" value="1"/>
</dbReference>
<feature type="transmembrane region" description="Helical" evidence="6">
    <location>
        <begin position="425"/>
        <end position="446"/>
    </location>
</feature>
<evidence type="ECO:0000256" key="1">
    <source>
        <dbReference type="ARBA" id="ARBA00004141"/>
    </source>
</evidence>
<feature type="transmembrane region" description="Helical" evidence="6">
    <location>
        <begin position="488"/>
        <end position="508"/>
    </location>
</feature>
<evidence type="ECO:0000256" key="3">
    <source>
        <dbReference type="ARBA" id="ARBA00022989"/>
    </source>
</evidence>
<evidence type="ECO:0000313" key="8">
    <source>
        <dbReference type="EMBL" id="KZS89860.1"/>
    </source>
</evidence>
<dbReference type="PROSITE" id="PS50850">
    <property type="entry name" value="MFS"/>
    <property type="match status" value="1"/>
</dbReference>
<dbReference type="EMBL" id="KV419425">
    <property type="protein sequence ID" value="KZS89860.1"/>
    <property type="molecule type" value="Genomic_DNA"/>
</dbReference>
<feature type="domain" description="Major facilitator superfamily (MFS) profile" evidence="7">
    <location>
        <begin position="111"/>
        <end position="542"/>
    </location>
</feature>
<protein>
    <submittedName>
        <fullName evidence="8">MFS general substrate transporter</fullName>
    </submittedName>
</protein>
<dbReference type="PANTHER" id="PTHR23502">
    <property type="entry name" value="MAJOR FACILITATOR SUPERFAMILY"/>
    <property type="match status" value="1"/>
</dbReference>
<dbReference type="STRING" id="1314777.A0A164QQ21"/>
<feature type="compositionally biased region" description="Basic and acidic residues" evidence="5">
    <location>
        <begin position="1"/>
        <end position="15"/>
    </location>
</feature>
<proteinExistence type="predicted"/>
<feature type="region of interest" description="Disordered" evidence="5">
    <location>
        <begin position="82"/>
        <end position="101"/>
    </location>
</feature>
<feature type="transmembrane region" description="Helical" evidence="6">
    <location>
        <begin position="154"/>
        <end position="172"/>
    </location>
</feature>
<organism evidence="8 9">
    <name type="scientific">Sistotremastrum niveocremeum HHB9708</name>
    <dbReference type="NCBI Taxonomy" id="1314777"/>
    <lineage>
        <taxon>Eukaryota</taxon>
        <taxon>Fungi</taxon>
        <taxon>Dikarya</taxon>
        <taxon>Basidiomycota</taxon>
        <taxon>Agaricomycotina</taxon>
        <taxon>Agaricomycetes</taxon>
        <taxon>Sistotremastrales</taxon>
        <taxon>Sistotremastraceae</taxon>
        <taxon>Sertulicium</taxon>
        <taxon>Sertulicium niveocremeum</taxon>
    </lineage>
</organism>
<gene>
    <name evidence="8" type="ORF">SISNIDRAFT_469102</name>
</gene>
<dbReference type="GO" id="GO:0005886">
    <property type="term" value="C:plasma membrane"/>
    <property type="evidence" value="ECO:0007669"/>
    <property type="project" value="TreeGrafter"/>
</dbReference>